<protein>
    <recommendedName>
        <fullName evidence="4">RRM domain-containing protein</fullName>
    </recommendedName>
</protein>
<feature type="region of interest" description="Disordered" evidence="1">
    <location>
        <begin position="740"/>
        <end position="795"/>
    </location>
</feature>
<dbReference type="SUPFAM" id="SSF54928">
    <property type="entry name" value="RNA-binding domain, RBD"/>
    <property type="match status" value="1"/>
</dbReference>
<evidence type="ECO:0008006" key="4">
    <source>
        <dbReference type="Google" id="ProtNLM"/>
    </source>
</evidence>
<dbReference type="InterPro" id="IPR012677">
    <property type="entry name" value="Nucleotide-bd_a/b_plait_sf"/>
</dbReference>
<dbReference type="GO" id="GO:0003676">
    <property type="term" value="F:nucleic acid binding"/>
    <property type="evidence" value="ECO:0007669"/>
    <property type="project" value="InterPro"/>
</dbReference>
<evidence type="ECO:0000256" key="1">
    <source>
        <dbReference type="SAM" id="MobiDB-lite"/>
    </source>
</evidence>
<feature type="compositionally biased region" description="Low complexity" evidence="1">
    <location>
        <begin position="65"/>
        <end position="83"/>
    </location>
</feature>
<evidence type="ECO:0000313" key="3">
    <source>
        <dbReference type="Proteomes" id="UP000191612"/>
    </source>
</evidence>
<accession>A0A1V6QZE4</accession>
<evidence type="ECO:0000313" key="2">
    <source>
        <dbReference type="EMBL" id="OQD94558.1"/>
    </source>
</evidence>
<dbReference type="Gene3D" id="3.30.70.330">
    <property type="match status" value="1"/>
</dbReference>
<dbReference type="InterPro" id="IPR035979">
    <property type="entry name" value="RBD_domain_sf"/>
</dbReference>
<dbReference type="Proteomes" id="UP000191612">
    <property type="component" value="Unassembled WGS sequence"/>
</dbReference>
<gene>
    <name evidence="2" type="ORF">PENSOL_c025G07451</name>
</gene>
<feature type="compositionally biased region" description="Polar residues" evidence="1">
    <location>
        <begin position="597"/>
        <end position="646"/>
    </location>
</feature>
<feature type="region of interest" description="Disordered" evidence="1">
    <location>
        <begin position="597"/>
        <end position="710"/>
    </location>
</feature>
<dbReference type="STRING" id="60172.A0A1V6QZE4"/>
<feature type="compositionally biased region" description="Polar residues" evidence="1">
    <location>
        <begin position="48"/>
        <end position="57"/>
    </location>
</feature>
<dbReference type="EMBL" id="MDYO01000025">
    <property type="protein sequence ID" value="OQD94558.1"/>
    <property type="molecule type" value="Genomic_DNA"/>
</dbReference>
<reference evidence="3" key="1">
    <citation type="journal article" date="2017" name="Nat. Microbiol.">
        <title>Global analysis of biosynthetic gene clusters reveals vast potential of secondary metabolite production in Penicillium species.</title>
        <authorList>
            <person name="Nielsen J.C."/>
            <person name="Grijseels S."/>
            <person name="Prigent S."/>
            <person name="Ji B."/>
            <person name="Dainat J."/>
            <person name="Nielsen K.F."/>
            <person name="Frisvad J.C."/>
            <person name="Workman M."/>
            <person name="Nielsen J."/>
        </authorList>
    </citation>
    <scope>NUCLEOTIDE SEQUENCE [LARGE SCALE GENOMIC DNA]</scope>
    <source>
        <strain evidence="3">IBT 29525</strain>
    </source>
</reference>
<sequence length="795" mass="88018">MSEQPGRMPALGDWPATIGVLATDLELLGRNDAREEPQAVTDSHTRKQSPSGITSGGSPLRESSSDSASGPQASSQVSSQASAEVSSKVPSAVSTEVSIFPSQPSLPSTPSIVISSHHHSSSSTSTLRPPKTYLDLAPGYYSGAFEFLPQVHFPPGFQPQFNRDPFEAMSQVDHNPSGFGDQFNSAEFFVFNPRSSNATNMGWPFDLSGVPHSADFERFENASIEELLQPSTIPFGSVTEMRPPPREGVLMISNIPYSVTRQEVVSFLGRSATLLPSTHGCPIHIIMERSTGKTMDCYVEFATMKDAQDTVERINQVYDAFSAPRMGSRHVDLELSTPAKLLKAIFPRAKCIAWEDGNPVQLVNKDSWSTGFDGFLTDEELFCLTRHAEQPHRSAFASKVPQRCYESFISTIWKFPWHATHLYTVHHRNALFKTLGALIEALVERLQKKNTVGLDIRLLNELVRAGISCPAFNPRMKYCFAWWSKDQRGIESLDHNWCLYFPFDTMTYAPGHPSAASQYYAYIMSHGSVLRTENDGLINKDVHPDIELIFGRFWFEWDDDVARKKVFKDAIIYEASVLRKFIITGFQQLHRRQSSVSTIGTAPHSSPTQSVASVDSQRTISGSHNPSVNPGPTYQESSTVSASTNMPGRLPEHGNTLNVPGNPRGSFQRLNADQYLPDTPTHQPQPSAVPYRPPHQRPADPSKPRNQSVSWRLPQTQEAHVAGSTQSQDVIRPVYRAPHPTAQNVRSSSDPFGPVPSIAPPGHRSRSDATRLSNVNRQAFDEFRAAGRGPRPAKK</sequence>
<organism evidence="2 3">
    <name type="scientific">Penicillium solitum</name>
    <dbReference type="NCBI Taxonomy" id="60172"/>
    <lineage>
        <taxon>Eukaryota</taxon>
        <taxon>Fungi</taxon>
        <taxon>Dikarya</taxon>
        <taxon>Ascomycota</taxon>
        <taxon>Pezizomycotina</taxon>
        <taxon>Eurotiomycetes</taxon>
        <taxon>Eurotiomycetidae</taxon>
        <taxon>Eurotiales</taxon>
        <taxon>Aspergillaceae</taxon>
        <taxon>Penicillium</taxon>
    </lineage>
</organism>
<name>A0A1V6QZE4_9EURO</name>
<proteinExistence type="predicted"/>
<feature type="compositionally biased region" description="Polar residues" evidence="1">
    <location>
        <begin position="741"/>
        <end position="750"/>
    </location>
</feature>
<keyword evidence="3" id="KW-1185">Reference proteome</keyword>
<feature type="region of interest" description="Disordered" evidence="1">
    <location>
        <begin position="29"/>
        <end position="83"/>
    </location>
</feature>
<comment type="caution">
    <text evidence="2">The sequence shown here is derived from an EMBL/GenBank/DDBJ whole genome shotgun (WGS) entry which is preliminary data.</text>
</comment>
<dbReference type="AlphaFoldDB" id="A0A1V6QZE4"/>